<dbReference type="AlphaFoldDB" id="A0A0K2VIS5"/>
<protein>
    <submittedName>
        <fullName evidence="1">Uncharacterized protein</fullName>
    </submittedName>
</protein>
<accession>A0A0K2VIS5</accession>
<name>A0A0K2VIS5_LEPSM</name>
<dbReference type="EMBL" id="HACA01032899">
    <property type="protein sequence ID" value="CDW50260.1"/>
    <property type="molecule type" value="Transcribed_RNA"/>
</dbReference>
<organism evidence="1">
    <name type="scientific">Lepeophtheirus salmonis</name>
    <name type="common">Salmon louse</name>
    <name type="synonym">Caligus salmonis</name>
    <dbReference type="NCBI Taxonomy" id="72036"/>
    <lineage>
        <taxon>Eukaryota</taxon>
        <taxon>Metazoa</taxon>
        <taxon>Ecdysozoa</taxon>
        <taxon>Arthropoda</taxon>
        <taxon>Crustacea</taxon>
        <taxon>Multicrustacea</taxon>
        <taxon>Hexanauplia</taxon>
        <taxon>Copepoda</taxon>
        <taxon>Siphonostomatoida</taxon>
        <taxon>Caligidae</taxon>
        <taxon>Lepeophtheirus</taxon>
    </lineage>
</organism>
<sequence length="37" mass="4246">MKDPVRNRESSYPSSTTPSLRFSSIFLLKSTLFLLLL</sequence>
<reference evidence="1" key="1">
    <citation type="submission" date="2014-05" db="EMBL/GenBank/DDBJ databases">
        <authorList>
            <person name="Chronopoulou M."/>
        </authorList>
    </citation>
    <scope>NUCLEOTIDE SEQUENCE</scope>
    <source>
        <tissue evidence="1">Whole organism</tissue>
    </source>
</reference>
<proteinExistence type="predicted"/>
<evidence type="ECO:0000313" key="1">
    <source>
        <dbReference type="EMBL" id="CDW50260.1"/>
    </source>
</evidence>